<dbReference type="InterPro" id="IPR000620">
    <property type="entry name" value="EamA_dom"/>
</dbReference>
<evidence type="ECO:0000256" key="3">
    <source>
        <dbReference type="ARBA" id="ARBA00022448"/>
    </source>
</evidence>
<evidence type="ECO:0000313" key="10">
    <source>
        <dbReference type="EMBL" id="KSU86724.1"/>
    </source>
</evidence>
<dbReference type="PANTHER" id="PTHR22911">
    <property type="entry name" value="ACYL-MALONYL CONDENSING ENZYME-RELATED"/>
    <property type="match status" value="1"/>
</dbReference>
<comment type="similarity">
    <text evidence="2">Belongs to the EamA transporter family.</text>
</comment>
<dbReference type="EMBL" id="LNQP01000069">
    <property type="protein sequence ID" value="KSU86724.1"/>
    <property type="molecule type" value="Genomic_DNA"/>
</dbReference>
<evidence type="ECO:0000256" key="1">
    <source>
        <dbReference type="ARBA" id="ARBA00004651"/>
    </source>
</evidence>
<keyword evidence="7 8" id="KW-0472">Membrane</keyword>
<name>A0A0V8JI38_9BACI</name>
<dbReference type="InterPro" id="IPR004626">
    <property type="entry name" value="RarD"/>
</dbReference>
<dbReference type="InterPro" id="IPR037185">
    <property type="entry name" value="EmrE-like"/>
</dbReference>
<dbReference type="GeneID" id="93681982"/>
<sequence length="314" mass="34994">MNKGTLKQPYQAGLVYTASAYVMWGVFPLYWKLVDNVPADEILAHRVIWSFLFMLLLLCITRQLGSLKETIGYLFRHPKKTLILFSASLLISLNWFIYIWAVNNERIIETSLGYYINPLVSVLLGIVVLKEKLNFWQVISVGLAAIGVLFLTLHYGEFPWVSLGLAFSFGIYGLVKKTIQLEAKVGLTLETFMVTPIALVYFIVLYAKGDSSFVVGNPTTSLLLIGGGVATAMPLLYFAKGAPLIPLSMVGFLQYIAPTMTLLLGVFVYHEAFSSVHMIAFLFIWGGSVIFALSKTKFMVAHQPKIRKSRSVGL</sequence>
<accession>A0A0V8JI38</accession>
<keyword evidence="4" id="KW-1003">Cell membrane</keyword>
<feature type="transmembrane region" description="Helical" evidence="8">
    <location>
        <begin position="250"/>
        <end position="269"/>
    </location>
</feature>
<evidence type="ECO:0000256" key="2">
    <source>
        <dbReference type="ARBA" id="ARBA00007362"/>
    </source>
</evidence>
<dbReference type="SUPFAM" id="SSF103481">
    <property type="entry name" value="Multidrug resistance efflux transporter EmrE"/>
    <property type="match status" value="2"/>
</dbReference>
<evidence type="ECO:0000256" key="4">
    <source>
        <dbReference type="ARBA" id="ARBA00022475"/>
    </source>
</evidence>
<protein>
    <submittedName>
        <fullName evidence="10">Transporter</fullName>
    </submittedName>
</protein>
<keyword evidence="3" id="KW-0813">Transport</keyword>
<organism evidence="10 11">
    <name type="scientific">Priestia veravalensis</name>
    <dbReference type="NCBI Taxonomy" id="1414648"/>
    <lineage>
        <taxon>Bacteria</taxon>
        <taxon>Bacillati</taxon>
        <taxon>Bacillota</taxon>
        <taxon>Bacilli</taxon>
        <taxon>Bacillales</taxon>
        <taxon>Bacillaceae</taxon>
        <taxon>Priestia</taxon>
    </lineage>
</organism>
<dbReference type="PANTHER" id="PTHR22911:SF137">
    <property type="entry name" value="SOLUTE CARRIER FAMILY 35 MEMBER G2-RELATED"/>
    <property type="match status" value="1"/>
</dbReference>
<dbReference type="NCBIfam" id="TIGR00688">
    <property type="entry name" value="rarD"/>
    <property type="match status" value="1"/>
</dbReference>
<evidence type="ECO:0000259" key="9">
    <source>
        <dbReference type="Pfam" id="PF00892"/>
    </source>
</evidence>
<feature type="transmembrane region" description="Helical" evidence="8">
    <location>
        <begin position="43"/>
        <end position="61"/>
    </location>
</feature>
<evidence type="ECO:0000256" key="8">
    <source>
        <dbReference type="SAM" id="Phobius"/>
    </source>
</evidence>
<feature type="domain" description="EamA" evidence="9">
    <location>
        <begin position="13"/>
        <end position="152"/>
    </location>
</feature>
<keyword evidence="5 8" id="KW-0812">Transmembrane</keyword>
<dbReference type="AlphaFoldDB" id="A0A0V8JI38"/>
<evidence type="ECO:0000256" key="5">
    <source>
        <dbReference type="ARBA" id="ARBA00022692"/>
    </source>
</evidence>
<evidence type="ECO:0000313" key="11">
    <source>
        <dbReference type="Proteomes" id="UP000053681"/>
    </source>
</evidence>
<feature type="transmembrane region" description="Helical" evidence="8">
    <location>
        <begin position="12"/>
        <end position="31"/>
    </location>
</feature>
<evidence type="ECO:0000256" key="6">
    <source>
        <dbReference type="ARBA" id="ARBA00022989"/>
    </source>
</evidence>
<feature type="transmembrane region" description="Helical" evidence="8">
    <location>
        <begin position="112"/>
        <end position="129"/>
    </location>
</feature>
<keyword evidence="6 8" id="KW-1133">Transmembrane helix</keyword>
<feature type="transmembrane region" description="Helical" evidence="8">
    <location>
        <begin position="158"/>
        <end position="175"/>
    </location>
</feature>
<proteinExistence type="inferred from homology"/>
<feature type="transmembrane region" description="Helical" evidence="8">
    <location>
        <begin position="219"/>
        <end position="238"/>
    </location>
</feature>
<dbReference type="RefSeq" id="WP_025907706.1">
    <property type="nucleotide sequence ID" value="NZ_KQ758684.1"/>
</dbReference>
<feature type="transmembrane region" description="Helical" evidence="8">
    <location>
        <begin position="134"/>
        <end position="152"/>
    </location>
</feature>
<dbReference type="Proteomes" id="UP000053681">
    <property type="component" value="Unassembled WGS sequence"/>
</dbReference>
<dbReference type="GO" id="GO:0005886">
    <property type="term" value="C:plasma membrane"/>
    <property type="evidence" value="ECO:0007669"/>
    <property type="project" value="UniProtKB-SubCell"/>
</dbReference>
<evidence type="ECO:0000256" key="7">
    <source>
        <dbReference type="ARBA" id="ARBA00023136"/>
    </source>
</evidence>
<feature type="transmembrane region" description="Helical" evidence="8">
    <location>
        <begin position="275"/>
        <end position="293"/>
    </location>
</feature>
<keyword evidence="11" id="KW-1185">Reference proteome</keyword>
<feature type="transmembrane region" description="Helical" evidence="8">
    <location>
        <begin position="82"/>
        <end position="100"/>
    </location>
</feature>
<gene>
    <name evidence="10" type="ORF">AS180_17010</name>
</gene>
<dbReference type="Pfam" id="PF00892">
    <property type="entry name" value="EamA"/>
    <property type="match status" value="1"/>
</dbReference>
<reference evidence="10 11" key="1">
    <citation type="submission" date="2015-11" db="EMBL/GenBank/DDBJ databases">
        <title>Bacillus caseinolyticus sp nov.</title>
        <authorList>
            <person name="Dastager S.G."/>
            <person name="Mawlankar R."/>
        </authorList>
    </citation>
    <scope>NUCLEOTIDE SEQUENCE [LARGE SCALE GENOMIC DNA]</scope>
    <source>
        <strain evidence="10 11">SGD-V-76</strain>
    </source>
</reference>
<comment type="caution">
    <text evidence="10">The sequence shown here is derived from an EMBL/GenBank/DDBJ whole genome shotgun (WGS) entry which is preliminary data.</text>
</comment>
<feature type="transmembrane region" description="Helical" evidence="8">
    <location>
        <begin position="187"/>
        <end position="207"/>
    </location>
</feature>
<comment type="subcellular location">
    <subcellularLocation>
        <location evidence="1">Cell membrane</location>
        <topology evidence="1">Multi-pass membrane protein</topology>
    </subcellularLocation>
</comment>